<dbReference type="HAMAP" id="MF_00261">
    <property type="entry name" value="RNApol_arch_Rpo11"/>
    <property type="match status" value="1"/>
</dbReference>
<dbReference type="InterPro" id="IPR008193">
    <property type="entry name" value="RNA_pol_Rpb11_13-16kDa_CS"/>
</dbReference>
<sequence length="125" mass="14202">MNAPERHELFLLGEGEKKVEMETITQVANAALFTFNKEDHTLANMVRDKLYRSDHVTFAAYKVPHPLFASFQLRIHTDGEITPKDALVKACRELITELAQLDQEFTKEFELKKMAANVPNGGLDI</sequence>
<dbReference type="CDD" id="cd06926">
    <property type="entry name" value="RNAP_II_RPB11"/>
    <property type="match status" value="1"/>
</dbReference>
<dbReference type="InterPro" id="IPR022905">
    <property type="entry name" value="Rpo11-like"/>
</dbReference>
<keyword evidence="4" id="KW-0539">Nucleus</keyword>
<evidence type="ECO:0000259" key="6">
    <source>
        <dbReference type="Pfam" id="PF13656"/>
    </source>
</evidence>
<dbReference type="InterPro" id="IPR037685">
    <property type="entry name" value="RBP11"/>
</dbReference>
<dbReference type="GO" id="GO:0003677">
    <property type="term" value="F:DNA binding"/>
    <property type="evidence" value="ECO:0007669"/>
    <property type="project" value="InterPro"/>
</dbReference>
<dbReference type="GO" id="GO:0003899">
    <property type="term" value="F:DNA-directed RNA polymerase activity"/>
    <property type="evidence" value="ECO:0007669"/>
    <property type="project" value="InterPro"/>
</dbReference>
<comment type="similarity">
    <text evidence="5">Belongs to the archaeal Rpo11/eukaryotic RPB11/RPC19 RNA polymerase subunit family.</text>
</comment>
<keyword evidence="8" id="KW-1185">Reference proteome</keyword>
<accession>A0AB34KX26</accession>
<dbReference type="PANTHER" id="PTHR13946">
    <property type="entry name" value="DNA-DIRECTED RNA POLYMERASE I,II,III"/>
    <property type="match status" value="1"/>
</dbReference>
<evidence type="ECO:0000256" key="5">
    <source>
        <dbReference type="ARBA" id="ARBA00025751"/>
    </source>
</evidence>
<dbReference type="PANTHER" id="PTHR13946:SF16">
    <property type="entry name" value="DNA-DIRECTED RNA POLYMERASE II SUBUNIT RPB11"/>
    <property type="match status" value="1"/>
</dbReference>
<name>A0AB34KX26_9PEZI</name>
<dbReference type="SUPFAM" id="SSF55257">
    <property type="entry name" value="RBP11-like subunits of RNA polymerase"/>
    <property type="match status" value="1"/>
</dbReference>
<comment type="subcellular location">
    <subcellularLocation>
        <location evidence="1">Nucleus</location>
    </subcellularLocation>
</comment>
<evidence type="ECO:0000256" key="3">
    <source>
        <dbReference type="ARBA" id="ARBA00023163"/>
    </source>
</evidence>
<gene>
    <name evidence="7" type="ORF">WHR41_02785</name>
</gene>
<dbReference type="AlphaFoldDB" id="A0AB34KX26"/>
<dbReference type="RefSeq" id="XP_069231442.1">
    <property type="nucleotide sequence ID" value="XM_069371391.1"/>
</dbReference>
<dbReference type="FunFam" id="3.30.1360.10:FF:000003">
    <property type="entry name" value="DNA-directed RNA polymerase II subunit RPB11"/>
    <property type="match status" value="1"/>
</dbReference>
<dbReference type="GO" id="GO:0046983">
    <property type="term" value="F:protein dimerization activity"/>
    <property type="evidence" value="ECO:0007669"/>
    <property type="project" value="InterPro"/>
</dbReference>
<comment type="caution">
    <text evidence="7">The sequence shown here is derived from an EMBL/GenBank/DDBJ whole genome shotgun (WGS) entry which is preliminary data.</text>
</comment>
<keyword evidence="3" id="KW-0804">Transcription</keyword>
<feature type="domain" description="DNA-directed RNA polymerase RBP11-like dimerisation" evidence="6">
    <location>
        <begin position="31"/>
        <end position="103"/>
    </location>
</feature>
<dbReference type="Proteomes" id="UP000803884">
    <property type="component" value="Unassembled WGS sequence"/>
</dbReference>
<evidence type="ECO:0000256" key="2">
    <source>
        <dbReference type="ARBA" id="ARBA00022478"/>
    </source>
</evidence>
<dbReference type="GO" id="GO:0005665">
    <property type="term" value="C:RNA polymerase II, core complex"/>
    <property type="evidence" value="ECO:0007669"/>
    <property type="project" value="InterPro"/>
</dbReference>
<keyword evidence="2" id="KW-0240">DNA-directed RNA polymerase</keyword>
<dbReference type="PROSITE" id="PS01154">
    <property type="entry name" value="RNA_POL_L_13KD"/>
    <property type="match status" value="1"/>
</dbReference>
<evidence type="ECO:0000313" key="8">
    <source>
        <dbReference type="Proteomes" id="UP000803884"/>
    </source>
</evidence>
<evidence type="ECO:0000256" key="4">
    <source>
        <dbReference type="ARBA" id="ARBA00023242"/>
    </source>
</evidence>
<dbReference type="EMBL" id="JAAQHG020000007">
    <property type="protein sequence ID" value="KAL1588337.1"/>
    <property type="molecule type" value="Genomic_DNA"/>
</dbReference>
<dbReference type="Gene3D" id="3.30.1360.10">
    <property type="entry name" value="RNA polymerase, RBP11-like subunit"/>
    <property type="match status" value="1"/>
</dbReference>
<dbReference type="Pfam" id="PF13656">
    <property type="entry name" value="RNA_pol_L_2"/>
    <property type="match status" value="1"/>
</dbReference>
<evidence type="ECO:0000313" key="7">
    <source>
        <dbReference type="EMBL" id="KAL1588337.1"/>
    </source>
</evidence>
<reference evidence="7 8" key="1">
    <citation type="journal article" date="2020" name="Microbiol. Resour. Announc.">
        <title>Draft Genome Sequence of a Cladosporium Species Isolated from the Mesophotic Ascidian Didemnum maculosum.</title>
        <authorList>
            <person name="Gioti A."/>
            <person name="Siaperas R."/>
            <person name="Nikolaivits E."/>
            <person name="Le Goff G."/>
            <person name="Ouazzani J."/>
            <person name="Kotoulas G."/>
            <person name="Topakas E."/>
        </authorList>
    </citation>
    <scope>NUCLEOTIDE SEQUENCE [LARGE SCALE GENOMIC DNA]</scope>
    <source>
        <strain evidence="7 8">TM138-S3</strain>
    </source>
</reference>
<dbReference type="GeneID" id="96004229"/>
<organism evidence="7 8">
    <name type="scientific">Cladosporium halotolerans</name>
    <dbReference type="NCBI Taxonomy" id="1052096"/>
    <lineage>
        <taxon>Eukaryota</taxon>
        <taxon>Fungi</taxon>
        <taxon>Dikarya</taxon>
        <taxon>Ascomycota</taxon>
        <taxon>Pezizomycotina</taxon>
        <taxon>Dothideomycetes</taxon>
        <taxon>Dothideomycetidae</taxon>
        <taxon>Cladosporiales</taxon>
        <taxon>Cladosporiaceae</taxon>
        <taxon>Cladosporium</taxon>
    </lineage>
</organism>
<dbReference type="GO" id="GO:0006366">
    <property type="term" value="P:transcription by RNA polymerase II"/>
    <property type="evidence" value="ECO:0007669"/>
    <property type="project" value="InterPro"/>
</dbReference>
<protein>
    <recommendedName>
        <fullName evidence="6">DNA-directed RNA polymerase RBP11-like dimerisation domain-containing protein</fullName>
    </recommendedName>
</protein>
<dbReference type="InterPro" id="IPR036603">
    <property type="entry name" value="RBP11-like"/>
</dbReference>
<proteinExistence type="inferred from homology"/>
<dbReference type="InterPro" id="IPR009025">
    <property type="entry name" value="RBP11-like_dimer"/>
</dbReference>
<evidence type="ECO:0000256" key="1">
    <source>
        <dbReference type="ARBA" id="ARBA00004123"/>
    </source>
</evidence>